<dbReference type="PANTHER" id="PTHR43625">
    <property type="entry name" value="AFLATOXIN B1 ALDEHYDE REDUCTASE"/>
    <property type="match status" value="1"/>
</dbReference>
<dbReference type="EMBL" id="CP074371">
    <property type="protein sequence ID" value="QVI20535.1"/>
    <property type="molecule type" value="Genomic_DNA"/>
</dbReference>
<dbReference type="InterPro" id="IPR050791">
    <property type="entry name" value="Aldo-Keto_reductase"/>
</dbReference>
<dbReference type="Pfam" id="PF02502">
    <property type="entry name" value="LacAB_rpiB"/>
    <property type="match status" value="1"/>
</dbReference>
<keyword evidence="6" id="KW-1185">Reference proteome</keyword>
<accession>A0ABX8CPU9</accession>
<keyword evidence="2" id="KW-0560">Oxidoreductase</keyword>
<feature type="domain" description="NADP-dependent oxidoreductase" evidence="4">
    <location>
        <begin position="16"/>
        <end position="306"/>
    </location>
</feature>
<evidence type="ECO:0000256" key="3">
    <source>
        <dbReference type="SAM" id="MobiDB-lite"/>
    </source>
</evidence>
<dbReference type="InterPro" id="IPR003500">
    <property type="entry name" value="RpiB_LacA_LacB"/>
</dbReference>
<dbReference type="PANTHER" id="PTHR43625:SF40">
    <property type="entry name" value="ALDO-KETO REDUCTASE YAKC [NADP(+)]"/>
    <property type="match status" value="1"/>
</dbReference>
<dbReference type="InterPro" id="IPR023210">
    <property type="entry name" value="NADP_OxRdtase_dom"/>
</dbReference>
<protein>
    <submittedName>
        <fullName evidence="5">RpiB/LacA/LacB family sugar-phosphate isomerase</fullName>
    </submittedName>
</protein>
<evidence type="ECO:0000256" key="2">
    <source>
        <dbReference type="ARBA" id="ARBA00023002"/>
    </source>
</evidence>
<dbReference type="InterPro" id="IPR036812">
    <property type="entry name" value="NAD(P)_OxRdtase_dom_sf"/>
</dbReference>
<dbReference type="NCBIfam" id="TIGR00689">
    <property type="entry name" value="rpiB_lacA_lacB"/>
    <property type="match status" value="1"/>
</dbReference>
<evidence type="ECO:0000313" key="6">
    <source>
        <dbReference type="Proteomes" id="UP000683310"/>
    </source>
</evidence>
<dbReference type="Pfam" id="PF00248">
    <property type="entry name" value="Aldo_ket_red"/>
    <property type="match status" value="1"/>
</dbReference>
<evidence type="ECO:0000313" key="5">
    <source>
        <dbReference type="EMBL" id="QVI20535.1"/>
    </source>
</evidence>
<keyword evidence="5" id="KW-0413">Isomerase</keyword>
<dbReference type="SUPFAM" id="SSF89623">
    <property type="entry name" value="Ribose/Galactose isomerase RpiB/AlsB"/>
    <property type="match status" value="1"/>
</dbReference>
<dbReference type="SUPFAM" id="SSF51430">
    <property type="entry name" value="NAD(P)-linked oxidoreductase"/>
    <property type="match status" value="1"/>
</dbReference>
<comment type="similarity">
    <text evidence="1">Belongs to the LacAB/RpiB family.</text>
</comment>
<organism evidence="5 6">
    <name type="scientific">Nocardia tengchongensis</name>
    <dbReference type="NCBI Taxonomy" id="2055889"/>
    <lineage>
        <taxon>Bacteria</taxon>
        <taxon>Bacillati</taxon>
        <taxon>Actinomycetota</taxon>
        <taxon>Actinomycetes</taxon>
        <taxon>Mycobacteriales</taxon>
        <taxon>Nocardiaceae</taxon>
        <taxon>Nocardia</taxon>
    </lineage>
</organism>
<dbReference type="Gene3D" id="3.20.20.100">
    <property type="entry name" value="NADP-dependent oxidoreductase domain"/>
    <property type="match status" value="1"/>
</dbReference>
<feature type="region of interest" description="Disordered" evidence="3">
    <location>
        <begin position="317"/>
        <end position="338"/>
    </location>
</feature>
<dbReference type="PRINTS" id="PR00069">
    <property type="entry name" value="ALDKETRDTASE"/>
</dbReference>
<dbReference type="Gene3D" id="3.40.1400.10">
    <property type="entry name" value="Sugar-phosphate isomerase, RpiB/LacA/LacB"/>
    <property type="match status" value="1"/>
</dbReference>
<dbReference type="CDD" id="cd19076">
    <property type="entry name" value="AKR_AKR13A_13D"/>
    <property type="match status" value="1"/>
</dbReference>
<reference evidence="5 6" key="1">
    <citation type="submission" date="2021-04" db="EMBL/GenBank/DDBJ databases">
        <title>Nocardia tengchongensis.</title>
        <authorList>
            <person name="Zhuang k."/>
            <person name="Ran Y."/>
            <person name="Li W."/>
        </authorList>
    </citation>
    <scope>NUCLEOTIDE SEQUENCE [LARGE SCALE GENOMIC DNA]</scope>
    <source>
        <strain evidence="5 6">CFH S0057</strain>
    </source>
</reference>
<evidence type="ECO:0000259" key="4">
    <source>
        <dbReference type="Pfam" id="PF00248"/>
    </source>
</evidence>
<dbReference type="Proteomes" id="UP000683310">
    <property type="component" value="Chromosome"/>
</dbReference>
<sequence>MIATRKLGELTVGAQGLGCMGMSGAYGVQDNDAESIATIHRALDLGVTLLDTSNVYGPETNERLLGRAIADRRDRVVLATKFGIVWGEQGTLGARGDAAYVKQSCDESLARLGVDHIDLYYQHRVDPTVPIEETWGALAELVQAGKVRYLGISEASADTIRAAHAVHPVTALQSEWSLWTRDIEAEVVPACRELGIGIVPFSPLGRGFLTGAITSTADLPADDMRRRLPRFAEGNIDANLAIVAALRELAEEKGVTAGQLALAWVQSRGDDVVPIPGTKRRTYLEQNVAATEIVLSPEDLARIEAAAPAESVAGARYPKRSGASRTASPAPIPALDEENDRMRISVAADEDTGVATAVVEELRARGHEVTVHGALDPDERDDWAWACEAAARDVADGRTEQAIVCCWTGTGASIAANKVAGVRAALCVDAYTAEGARKWNDANVLALSLRLTSRAQLSEILDAWFAGAPSADPGDLANIAHVDLIG</sequence>
<proteinExistence type="inferred from homology"/>
<dbReference type="InterPro" id="IPR036569">
    <property type="entry name" value="RpiB_LacA_LacB_sf"/>
</dbReference>
<evidence type="ECO:0000256" key="1">
    <source>
        <dbReference type="ARBA" id="ARBA00008754"/>
    </source>
</evidence>
<gene>
    <name evidence="5" type="ORF">KHQ06_31005</name>
</gene>
<name>A0ABX8CPU9_9NOCA</name>
<dbReference type="GO" id="GO:0016853">
    <property type="term" value="F:isomerase activity"/>
    <property type="evidence" value="ECO:0007669"/>
    <property type="project" value="UniProtKB-KW"/>
</dbReference>
<dbReference type="InterPro" id="IPR020471">
    <property type="entry name" value="AKR"/>
</dbReference>